<reference evidence="3 4" key="1">
    <citation type="submission" date="2020-08" db="EMBL/GenBank/DDBJ databases">
        <title>Genomic Encyclopedia of Type Strains, Phase III (KMG-III): the genomes of soil and plant-associated and newly described type strains.</title>
        <authorList>
            <person name="Whitman W."/>
        </authorList>
    </citation>
    <scope>NUCLEOTIDE SEQUENCE [LARGE SCALE GENOMIC DNA]</scope>
    <source>
        <strain evidence="3 4">CECT 3273</strain>
    </source>
</reference>
<proteinExistence type="predicted"/>
<gene>
    <name evidence="3" type="ORF">FHS37_007369</name>
</gene>
<name>A0A7W7PXQ5_9ACTN</name>
<dbReference type="AlphaFoldDB" id="A0A7W7PXQ5"/>
<dbReference type="EMBL" id="JACHJI010000026">
    <property type="protein sequence ID" value="MBB4903272.1"/>
    <property type="molecule type" value="Genomic_DNA"/>
</dbReference>
<dbReference type="RefSeq" id="WP_184829192.1">
    <property type="nucleotide sequence ID" value="NZ_BMTK01000020.1"/>
</dbReference>
<keyword evidence="4" id="KW-1185">Reference proteome</keyword>
<feature type="region of interest" description="Disordered" evidence="1">
    <location>
        <begin position="37"/>
        <end position="68"/>
    </location>
</feature>
<feature type="signal peptide" evidence="2">
    <location>
        <begin position="1"/>
        <end position="31"/>
    </location>
</feature>
<keyword evidence="2" id="KW-0732">Signal</keyword>
<dbReference type="Proteomes" id="UP000579523">
    <property type="component" value="Unassembled WGS sequence"/>
</dbReference>
<accession>A0A7W7PXQ5</accession>
<evidence type="ECO:0008006" key="5">
    <source>
        <dbReference type="Google" id="ProtNLM"/>
    </source>
</evidence>
<dbReference type="PROSITE" id="PS51257">
    <property type="entry name" value="PROKAR_LIPOPROTEIN"/>
    <property type="match status" value="1"/>
</dbReference>
<sequence>MTGRRTTTFSAHLSGLAIALGLALGITACSAGGPEQNHALPAAPGSGSGSASREQLQTGTPLAELQGPNGLTLTITSAERDPAGHLTIRGDLTNGRAEAAVVPAALRGNELQVLRTGPSLAGATVVDFVRDKRYYVLRDTDGHPLTTTGLSTLKARERARVFMQFPAPPAGTTTVGLQLPLFDTATIKISG</sequence>
<comment type="caution">
    <text evidence="3">The sequence shown here is derived from an EMBL/GenBank/DDBJ whole genome shotgun (WGS) entry which is preliminary data.</text>
</comment>
<evidence type="ECO:0000313" key="4">
    <source>
        <dbReference type="Proteomes" id="UP000579523"/>
    </source>
</evidence>
<organism evidence="3 4">
    <name type="scientific">Streptomyces griseomycini</name>
    <dbReference type="NCBI Taxonomy" id="66895"/>
    <lineage>
        <taxon>Bacteria</taxon>
        <taxon>Bacillati</taxon>
        <taxon>Actinomycetota</taxon>
        <taxon>Actinomycetes</taxon>
        <taxon>Kitasatosporales</taxon>
        <taxon>Streptomycetaceae</taxon>
        <taxon>Streptomyces</taxon>
    </lineage>
</organism>
<protein>
    <recommendedName>
        <fullName evidence="5">Secreted protein</fullName>
    </recommendedName>
</protein>
<feature type="chain" id="PRO_5038713081" description="Secreted protein" evidence="2">
    <location>
        <begin position="32"/>
        <end position="191"/>
    </location>
</feature>
<evidence type="ECO:0000313" key="3">
    <source>
        <dbReference type="EMBL" id="MBB4903272.1"/>
    </source>
</evidence>
<evidence type="ECO:0000256" key="1">
    <source>
        <dbReference type="SAM" id="MobiDB-lite"/>
    </source>
</evidence>
<evidence type="ECO:0000256" key="2">
    <source>
        <dbReference type="SAM" id="SignalP"/>
    </source>
</evidence>
<feature type="compositionally biased region" description="Low complexity" evidence="1">
    <location>
        <begin position="41"/>
        <end position="52"/>
    </location>
</feature>